<evidence type="ECO:0000313" key="2">
    <source>
        <dbReference type="EMBL" id="SEM46060.1"/>
    </source>
</evidence>
<feature type="compositionally biased region" description="Polar residues" evidence="1">
    <location>
        <begin position="219"/>
        <end position="231"/>
    </location>
</feature>
<dbReference type="AlphaFoldDB" id="A0A1H7YIY7"/>
<name>A0A1H7YIY7_9RHOB</name>
<dbReference type="EMBL" id="FOCI01000001">
    <property type="protein sequence ID" value="SEM46060.1"/>
    <property type="molecule type" value="Genomic_DNA"/>
</dbReference>
<feature type="region of interest" description="Disordered" evidence="1">
    <location>
        <begin position="193"/>
        <end position="231"/>
    </location>
</feature>
<proteinExistence type="predicted"/>
<protein>
    <submittedName>
        <fullName evidence="2">Uncharacterized protein</fullName>
    </submittedName>
</protein>
<keyword evidence="3" id="KW-1185">Reference proteome</keyword>
<reference evidence="2 3" key="1">
    <citation type="submission" date="2016-10" db="EMBL/GenBank/DDBJ databases">
        <authorList>
            <person name="de Groot N.N."/>
        </authorList>
    </citation>
    <scope>NUCLEOTIDE SEQUENCE [LARGE SCALE GENOMIC DNA]</scope>
    <source>
        <strain evidence="2 3">DSM 16213</strain>
    </source>
</reference>
<evidence type="ECO:0000313" key="3">
    <source>
        <dbReference type="Proteomes" id="UP000199585"/>
    </source>
</evidence>
<sequence>MHDISRKTDADAGLGHCLGATATSDPVMDQGLSHVSHHARPAARSHRRHACPVVPRRHHSGGAAAVTDRRKRSWWGCGDARAVNDLRMIGHTVEIRGKICYSTCILYPGTPNVCISPTATLGFHGPGRSGQPLSAAQFEAWSKVMAGGCSPALQQRFVSGRSVIDDIYSMSGSQPAAFGYRTCQISWRCCWPRRRRPPRPPRPQPRQSQPPARDRRSTALLQLQPSSDRSR</sequence>
<dbReference type="Proteomes" id="UP000199585">
    <property type="component" value="Unassembled WGS sequence"/>
</dbReference>
<evidence type="ECO:0000256" key="1">
    <source>
        <dbReference type="SAM" id="MobiDB-lite"/>
    </source>
</evidence>
<gene>
    <name evidence="2" type="ORF">SAMN04488003_101194</name>
</gene>
<accession>A0A1H7YIY7</accession>
<organism evidence="2 3">
    <name type="scientific">Loktanella fryxellensis</name>
    <dbReference type="NCBI Taxonomy" id="245187"/>
    <lineage>
        <taxon>Bacteria</taxon>
        <taxon>Pseudomonadati</taxon>
        <taxon>Pseudomonadota</taxon>
        <taxon>Alphaproteobacteria</taxon>
        <taxon>Rhodobacterales</taxon>
        <taxon>Roseobacteraceae</taxon>
        <taxon>Loktanella</taxon>
    </lineage>
</organism>